<keyword evidence="1" id="KW-0969">Cilium</keyword>
<dbReference type="EMBL" id="JAATOP010000008">
    <property type="protein sequence ID" value="NIY73307.1"/>
    <property type="molecule type" value="Genomic_DNA"/>
</dbReference>
<reference evidence="1 2" key="1">
    <citation type="submission" date="2020-03" db="EMBL/GenBank/DDBJ databases">
        <title>Bacterial isolates of synthetic phycosphere.</title>
        <authorList>
            <person name="Fu H."/>
            <person name="Moran M.A."/>
        </authorList>
    </citation>
    <scope>NUCLEOTIDE SEQUENCE [LARGE SCALE GENOMIC DNA]</scope>
    <source>
        <strain evidence="1 2">HF1</strain>
    </source>
</reference>
<gene>
    <name evidence="1" type="ORF">HCZ30_12805</name>
</gene>
<keyword evidence="1" id="KW-0282">Flagellum</keyword>
<evidence type="ECO:0000313" key="2">
    <source>
        <dbReference type="Proteomes" id="UP000709466"/>
    </source>
</evidence>
<name>A0ABX0W1K9_9RHOB</name>
<dbReference type="Proteomes" id="UP000709466">
    <property type="component" value="Unassembled WGS sequence"/>
</dbReference>
<sequence length="152" mass="16718">MRLLIPVLFFIIGIAAGTCAGYFLSSDEAPHEAAEEHAPDEEHETTAAYAKLNNQFIVPVVEDAEMRSVVVLSLSLQVPEDEKDSVYAMEPKLRDVLFSALMEHANLGGFSGNFTSSDKMRTLRQVLKEAAEVVLPDAIEDVLILDIARQDV</sequence>
<organism evidence="1 2">
    <name type="scientific">Marivivens donghaensis</name>
    <dbReference type="NCBI Taxonomy" id="1699413"/>
    <lineage>
        <taxon>Bacteria</taxon>
        <taxon>Pseudomonadati</taxon>
        <taxon>Pseudomonadota</taxon>
        <taxon>Alphaproteobacteria</taxon>
        <taxon>Rhodobacterales</taxon>
        <taxon>Paracoccaceae</taxon>
        <taxon>Marivivens group</taxon>
        <taxon>Marivivens</taxon>
    </lineage>
</organism>
<proteinExistence type="predicted"/>
<keyword evidence="1" id="KW-0966">Cell projection</keyword>
<keyword evidence="2" id="KW-1185">Reference proteome</keyword>
<protein>
    <submittedName>
        <fullName evidence="1">Flagellar basal body-associated FliL family protein</fullName>
    </submittedName>
</protein>
<accession>A0ABX0W1K9</accession>
<evidence type="ECO:0000313" key="1">
    <source>
        <dbReference type="EMBL" id="NIY73307.1"/>
    </source>
</evidence>
<dbReference type="RefSeq" id="WP_167638689.1">
    <property type="nucleotide sequence ID" value="NZ_JAATOP010000008.1"/>
</dbReference>
<comment type="caution">
    <text evidence="1">The sequence shown here is derived from an EMBL/GenBank/DDBJ whole genome shotgun (WGS) entry which is preliminary data.</text>
</comment>